<organism evidence="2 3">
    <name type="scientific">Aquibacillus salsiterrae</name>
    <dbReference type="NCBI Taxonomy" id="2950439"/>
    <lineage>
        <taxon>Bacteria</taxon>
        <taxon>Bacillati</taxon>
        <taxon>Bacillota</taxon>
        <taxon>Bacilli</taxon>
        <taxon>Bacillales</taxon>
        <taxon>Bacillaceae</taxon>
        <taxon>Aquibacillus</taxon>
    </lineage>
</organism>
<protein>
    <submittedName>
        <fullName evidence="2">Gfo/Idh/MocA family oxidoreductase</fullName>
    </submittedName>
</protein>
<keyword evidence="3" id="KW-1185">Reference proteome</keyword>
<dbReference type="AlphaFoldDB" id="A0A9X4ADX6"/>
<dbReference type="Gene3D" id="3.30.360.10">
    <property type="entry name" value="Dihydrodipicolinate Reductase, domain 2"/>
    <property type="match status" value="1"/>
</dbReference>
<evidence type="ECO:0000313" key="2">
    <source>
        <dbReference type="EMBL" id="MDC3416077.1"/>
    </source>
</evidence>
<dbReference type="RefSeq" id="WP_272445060.1">
    <property type="nucleotide sequence ID" value="NZ_JAMQKC010000002.1"/>
</dbReference>
<dbReference type="SUPFAM" id="SSF55347">
    <property type="entry name" value="Glyceraldehyde-3-phosphate dehydrogenase-like, C-terminal domain"/>
    <property type="match status" value="1"/>
</dbReference>
<proteinExistence type="predicted"/>
<evidence type="ECO:0000313" key="3">
    <source>
        <dbReference type="Proteomes" id="UP001145069"/>
    </source>
</evidence>
<dbReference type="GO" id="GO:0000166">
    <property type="term" value="F:nucleotide binding"/>
    <property type="evidence" value="ECO:0007669"/>
    <property type="project" value="InterPro"/>
</dbReference>
<dbReference type="Gene3D" id="3.40.50.720">
    <property type="entry name" value="NAD(P)-binding Rossmann-like Domain"/>
    <property type="match status" value="1"/>
</dbReference>
<comment type="caution">
    <text evidence="2">The sequence shown here is derived from an EMBL/GenBank/DDBJ whole genome shotgun (WGS) entry which is preliminary data.</text>
</comment>
<dbReference type="PANTHER" id="PTHR43249">
    <property type="entry name" value="UDP-N-ACETYL-2-AMINO-2-DEOXY-D-GLUCURONATE OXIDASE"/>
    <property type="match status" value="1"/>
</dbReference>
<evidence type="ECO:0000259" key="1">
    <source>
        <dbReference type="Pfam" id="PF01408"/>
    </source>
</evidence>
<dbReference type="InterPro" id="IPR000683">
    <property type="entry name" value="Gfo/Idh/MocA-like_OxRdtase_N"/>
</dbReference>
<accession>A0A9X4ADX6</accession>
<dbReference type="InterPro" id="IPR052515">
    <property type="entry name" value="Gfo/Idh/MocA_Oxidoreductase"/>
</dbReference>
<dbReference type="InterPro" id="IPR036291">
    <property type="entry name" value="NAD(P)-bd_dom_sf"/>
</dbReference>
<gene>
    <name evidence="2" type="ORF">NC799_04010</name>
</gene>
<reference evidence="2" key="1">
    <citation type="submission" date="2022-06" db="EMBL/GenBank/DDBJ databases">
        <title>Aquibacillus sp. a new bacterium isolated from soil saline samples.</title>
        <authorList>
            <person name="Galisteo C."/>
            <person name="De La Haba R."/>
            <person name="Sanchez-Porro C."/>
            <person name="Ventosa A."/>
        </authorList>
    </citation>
    <scope>NUCLEOTIDE SEQUENCE</scope>
    <source>
        <strain evidence="2">3ASR75-54</strain>
    </source>
</reference>
<dbReference type="Proteomes" id="UP001145069">
    <property type="component" value="Unassembled WGS sequence"/>
</dbReference>
<dbReference type="Pfam" id="PF01408">
    <property type="entry name" value="GFO_IDH_MocA"/>
    <property type="match status" value="1"/>
</dbReference>
<dbReference type="EMBL" id="JAMQKC010000002">
    <property type="protein sequence ID" value="MDC3416077.1"/>
    <property type="molecule type" value="Genomic_DNA"/>
</dbReference>
<feature type="domain" description="Gfo/Idh/MocA-like oxidoreductase N-terminal" evidence="1">
    <location>
        <begin position="7"/>
        <end position="125"/>
    </location>
</feature>
<sequence length="395" mass="44770">MRKKVAVLLVGIGGYGNIYVKKLLDENHDAYIVGAVDVNPKVCKDYDRLVEMDIPIFQTMDQFFAKHQADLTIISTPIHLHKSQTCLALANGSHVLCEKPISATLEDAQEMMLERDRSEKFLAIGFNWSFYPSVQQLKQDILDGLFGRPKRLKTIVLWPRNKAYFERSNWAGKKYSSAGDLILDSVANNATAHFLHHMFYLLGPSTEQSTSLKNVTAELYRANLIETFDTCALRMYTEDDVELLYYATHAVEKEEGPNYLFEFERATISYQSGEDIIATFHDGTKRVYENPQKDHFAKLPVLIERAKENSHDILCGAEASLTHAICISAMHRSVQNIPTFPAEIINVRDTDQLTWVSGLEYGLKQAYDNWSLPNELGMDWATSGETVSIKDIVKS</sequence>
<dbReference type="SUPFAM" id="SSF51735">
    <property type="entry name" value="NAD(P)-binding Rossmann-fold domains"/>
    <property type="match status" value="1"/>
</dbReference>
<dbReference type="PANTHER" id="PTHR43249:SF1">
    <property type="entry name" value="D-GLUCOSIDE 3-DEHYDROGENASE"/>
    <property type="match status" value="1"/>
</dbReference>
<name>A0A9X4ADX6_9BACI</name>